<dbReference type="EMBL" id="CP000383">
    <property type="protein sequence ID" value="ABG60339.1"/>
    <property type="molecule type" value="Genomic_DNA"/>
</dbReference>
<dbReference type="InterPro" id="IPR020476">
    <property type="entry name" value="Nudix_hydrolase"/>
</dbReference>
<feature type="domain" description="Nudix hydrolase" evidence="17">
    <location>
        <begin position="4"/>
        <end position="130"/>
    </location>
</feature>
<evidence type="ECO:0000256" key="11">
    <source>
        <dbReference type="ARBA" id="ARBA00036904"/>
    </source>
</evidence>
<accession>A0A6N4SVS5</accession>
<evidence type="ECO:0000256" key="2">
    <source>
        <dbReference type="ARBA" id="ARBA00005582"/>
    </source>
</evidence>
<dbReference type="PANTHER" id="PTHR47707:SF1">
    <property type="entry name" value="NUDIX HYDROLASE FAMILY PROTEIN"/>
    <property type="match status" value="1"/>
</dbReference>
<keyword evidence="5" id="KW-0479">Metal-binding</keyword>
<evidence type="ECO:0000256" key="3">
    <source>
        <dbReference type="ARBA" id="ARBA00022457"/>
    </source>
</evidence>
<dbReference type="Gene3D" id="3.90.79.10">
    <property type="entry name" value="Nucleoside Triphosphate Pyrophosphohydrolase"/>
    <property type="match status" value="1"/>
</dbReference>
<keyword evidence="7 18" id="KW-0378">Hydrolase</keyword>
<dbReference type="InterPro" id="IPR015797">
    <property type="entry name" value="NUDIX_hydrolase-like_dom_sf"/>
</dbReference>
<keyword evidence="3" id="KW-0515">Mutator protein</keyword>
<dbReference type="AlphaFoldDB" id="A0A6N4SVS5"/>
<dbReference type="Pfam" id="PF14815">
    <property type="entry name" value="NUDIX_4"/>
    <property type="match status" value="1"/>
</dbReference>
<comment type="catalytic activity">
    <reaction evidence="10">
        <text>8-oxo-dGTP + H2O = 8-oxo-dGMP + diphosphate + H(+)</text>
        <dbReference type="Rhea" id="RHEA:31575"/>
        <dbReference type="ChEBI" id="CHEBI:15377"/>
        <dbReference type="ChEBI" id="CHEBI:15378"/>
        <dbReference type="ChEBI" id="CHEBI:33019"/>
        <dbReference type="ChEBI" id="CHEBI:63224"/>
        <dbReference type="ChEBI" id="CHEBI:77896"/>
        <dbReference type="EC" id="3.6.1.55"/>
    </reaction>
</comment>
<dbReference type="GO" id="GO:0006260">
    <property type="term" value="P:DNA replication"/>
    <property type="evidence" value="ECO:0007669"/>
    <property type="project" value="UniProtKB-KW"/>
</dbReference>
<dbReference type="Proteomes" id="UP000001822">
    <property type="component" value="Chromosome"/>
</dbReference>
<dbReference type="EC" id="3.6.1.55" evidence="12"/>
<evidence type="ECO:0000256" key="5">
    <source>
        <dbReference type="ARBA" id="ARBA00022723"/>
    </source>
</evidence>
<dbReference type="RefSeq" id="WP_011586448.1">
    <property type="nucleotide sequence ID" value="NC_008255.1"/>
</dbReference>
<evidence type="ECO:0000256" key="13">
    <source>
        <dbReference type="ARBA" id="ARBA00040794"/>
    </source>
</evidence>
<sequence>MTDLPTIAVVCAVIKQQDSYFIAQRSAKMKMPLKWEFPGGKVEKGETNAQAIMREMKEEFDVNVEVIQEHPFYLHQYPNFILQLSPMEVEITSGKLTLKEHANYRWVAVKDLFTYDFSEGDVNIVKALNKRDKALNQ</sequence>
<evidence type="ECO:0000256" key="1">
    <source>
        <dbReference type="ARBA" id="ARBA00001946"/>
    </source>
</evidence>
<dbReference type="CDD" id="cd03425">
    <property type="entry name" value="NUDIX_MutT_NudA_like"/>
    <property type="match status" value="1"/>
</dbReference>
<keyword evidence="6" id="KW-0227">DNA damage</keyword>
<evidence type="ECO:0000256" key="15">
    <source>
        <dbReference type="ARBA" id="ARBA00041979"/>
    </source>
</evidence>
<organism evidence="18 19">
    <name type="scientific">Cytophaga hutchinsonii (strain ATCC 33406 / DSM 1761 / CIP 103989 / NBRC 15051 / NCIMB 9469 / D465)</name>
    <dbReference type="NCBI Taxonomy" id="269798"/>
    <lineage>
        <taxon>Bacteria</taxon>
        <taxon>Pseudomonadati</taxon>
        <taxon>Bacteroidota</taxon>
        <taxon>Cytophagia</taxon>
        <taxon>Cytophagales</taxon>
        <taxon>Cytophagaceae</taxon>
        <taxon>Cytophaga</taxon>
    </lineage>
</organism>
<evidence type="ECO:0000256" key="7">
    <source>
        <dbReference type="ARBA" id="ARBA00022801"/>
    </source>
</evidence>
<comment type="similarity">
    <text evidence="2">Belongs to the Nudix hydrolase family.</text>
</comment>
<evidence type="ECO:0000256" key="8">
    <source>
        <dbReference type="ARBA" id="ARBA00022842"/>
    </source>
</evidence>
<evidence type="ECO:0000259" key="17">
    <source>
        <dbReference type="PROSITE" id="PS51462"/>
    </source>
</evidence>
<evidence type="ECO:0000256" key="9">
    <source>
        <dbReference type="ARBA" id="ARBA00023204"/>
    </source>
</evidence>
<dbReference type="PROSITE" id="PS00893">
    <property type="entry name" value="NUDIX_BOX"/>
    <property type="match status" value="1"/>
</dbReference>
<evidence type="ECO:0000256" key="16">
    <source>
        <dbReference type="ARBA" id="ARBA00042798"/>
    </source>
</evidence>
<keyword evidence="4" id="KW-0235">DNA replication</keyword>
<evidence type="ECO:0000313" key="18">
    <source>
        <dbReference type="EMBL" id="ABG60339.1"/>
    </source>
</evidence>
<dbReference type="InterPro" id="IPR000086">
    <property type="entry name" value="NUDIX_hydrolase_dom"/>
</dbReference>
<dbReference type="GO" id="GO:0044716">
    <property type="term" value="F:8-oxo-GDP phosphatase activity"/>
    <property type="evidence" value="ECO:0007669"/>
    <property type="project" value="TreeGrafter"/>
</dbReference>
<comment type="cofactor">
    <cofactor evidence="1">
        <name>Mg(2+)</name>
        <dbReference type="ChEBI" id="CHEBI:18420"/>
    </cofactor>
</comment>
<dbReference type="GO" id="GO:0006281">
    <property type="term" value="P:DNA repair"/>
    <property type="evidence" value="ECO:0007669"/>
    <property type="project" value="UniProtKB-KW"/>
</dbReference>
<dbReference type="GO" id="GO:0044715">
    <property type="term" value="F:8-oxo-dGDP phosphatase activity"/>
    <property type="evidence" value="ECO:0007669"/>
    <property type="project" value="TreeGrafter"/>
</dbReference>
<reference evidence="18 19" key="1">
    <citation type="journal article" date="2007" name="Appl. Environ. Microbiol.">
        <title>Genome sequence of the cellulolytic gliding bacterium Cytophaga hutchinsonii.</title>
        <authorList>
            <person name="Xie G."/>
            <person name="Bruce D.C."/>
            <person name="Challacombe J.F."/>
            <person name="Chertkov O."/>
            <person name="Detter J.C."/>
            <person name="Gilna P."/>
            <person name="Han C.S."/>
            <person name="Lucas S."/>
            <person name="Misra M."/>
            <person name="Myers G.L."/>
            <person name="Richardson P."/>
            <person name="Tapia R."/>
            <person name="Thayer N."/>
            <person name="Thompson L.S."/>
            <person name="Brettin T.S."/>
            <person name="Henrissat B."/>
            <person name="Wilson D.B."/>
            <person name="McBride M.J."/>
        </authorList>
    </citation>
    <scope>NUCLEOTIDE SEQUENCE [LARGE SCALE GENOMIC DNA]</scope>
    <source>
        <strain evidence="19">ATCC 33406 / DSM 1761 / CIP 103989 / NBRC 15051 / NCIMB 9469 / D465</strain>
    </source>
</reference>
<evidence type="ECO:0000256" key="10">
    <source>
        <dbReference type="ARBA" id="ARBA00035861"/>
    </source>
</evidence>
<keyword evidence="8" id="KW-0460">Magnesium</keyword>
<comment type="catalytic activity">
    <reaction evidence="11">
        <text>8-oxo-GTP + H2O = 8-oxo-GMP + diphosphate + H(+)</text>
        <dbReference type="Rhea" id="RHEA:67616"/>
        <dbReference type="ChEBI" id="CHEBI:15377"/>
        <dbReference type="ChEBI" id="CHEBI:15378"/>
        <dbReference type="ChEBI" id="CHEBI:33019"/>
        <dbReference type="ChEBI" id="CHEBI:143553"/>
        <dbReference type="ChEBI" id="CHEBI:145694"/>
    </reaction>
</comment>
<protein>
    <recommendedName>
        <fullName evidence="13">8-oxo-dGTP diphosphatase</fullName>
        <ecNumber evidence="12">3.6.1.55</ecNumber>
    </recommendedName>
    <alternativeName>
        <fullName evidence="16">7,8-dihydro-8-oxoguanine-triphosphatase</fullName>
    </alternativeName>
    <alternativeName>
        <fullName evidence="15">Mutator protein MutT</fullName>
    </alternativeName>
    <alternativeName>
        <fullName evidence="14">dGTP pyrophosphohydrolase</fullName>
    </alternativeName>
</protein>
<gene>
    <name evidence="18" type="primary">mutT</name>
    <name evidence="18" type="ordered locus">CHU_3099</name>
</gene>
<keyword evidence="9" id="KW-0234">DNA repair</keyword>
<dbReference type="InterPro" id="IPR020084">
    <property type="entry name" value="NUDIX_hydrolase_CS"/>
</dbReference>
<dbReference type="InterPro" id="IPR029119">
    <property type="entry name" value="MutY_C"/>
</dbReference>
<dbReference type="PROSITE" id="PS51462">
    <property type="entry name" value="NUDIX"/>
    <property type="match status" value="1"/>
</dbReference>
<proteinExistence type="inferred from homology"/>
<dbReference type="GO" id="GO:0008413">
    <property type="term" value="F:8-oxo-7,8-dihydroguanosine triphosphate pyrophosphatase activity"/>
    <property type="evidence" value="ECO:0007669"/>
    <property type="project" value="TreeGrafter"/>
</dbReference>
<evidence type="ECO:0000256" key="4">
    <source>
        <dbReference type="ARBA" id="ARBA00022705"/>
    </source>
</evidence>
<dbReference type="OrthoDB" id="9810648at2"/>
<dbReference type="PANTHER" id="PTHR47707">
    <property type="entry name" value="8-OXO-DGTP DIPHOSPHATASE"/>
    <property type="match status" value="1"/>
</dbReference>
<dbReference type="PRINTS" id="PR00502">
    <property type="entry name" value="NUDIXFAMILY"/>
</dbReference>
<dbReference type="SUPFAM" id="SSF55811">
    <property type="entry name" value="Nudix"/>
    <property type="match status" value="1"/>
</dbReference>
<dbReference type="GO" id="GO:0046872">
    <property type="term" value="F:metal ion binding"/>
    <property type="evidence" value="ECO:0007669"/>
    <property type="project" value="UniProtKB-KW"/>
</dbReference>
<evidence type="ECO:0000256" key="14">
    <source>
        <dbReference type="ARBA" id="ARBA00041592"/>
    </source>
</evidence>
<evidence type="ECO:0000313" key="19">
    <source>
        <dbReference type="Proteomes" id="UP000001822"/>
    </source>
</evidence>
<dbReference type="KEGG" id="chu:CHU_3099"/>
<name>A0A6N4SVS5_CYTH3</name>
<evidence type="ECO:0000256" key="12">
    <source>
        <dbReference type="ARBA" id="ARBA00038905"/>
    </source>
</evidence>
<evidence type="ECO:0000256" key="6">
    <source>
        <dbReference type="ARBA" id="ARBA00022763"/>
    </source>
</evidence>
<dbReference type="InterPro" id="IPR047127">
    <property type="entry name" value="MutT-like"/>
</dbReference>
<keyword evidence="19" id="KW-1185">Reference proteome</keyword>
<dbReference type="GO" id="GO:0035539">
    <property type="term" value="F:8-oxo-7,8-dihydrodeoxyguanosine triphosphate pyrophosphatase activity"/>
    <property type="evidence" value="ECO:0007669"/>
    <property type="project" value="UniProtKB-EC"/>
</dbReference>